<protein>
    <recommendedName>
        <fullName evidence="3">Lipoprotein</fullName>
    </recommendedName>
</protein>
<comment type="caution">
    <text evidence="1">The sequence shown here is derived from an EMBL/GenBank/DDBJ whole genome shotgun (WGS) entry which is preliminary data.</text>
</comment>
<dbReference type="PROSITE" id="PS51257">
    <property type="entry name" value="PROKAR_LIPOPROTEIN"/>
    <property type="match status" value="1"/>
</dbReference>
<evidence type="ECO:0008006" key="3">
    <source>
        <dbReference type="Google" id="ProtNLM"/>
    </source>
</evidence>
<name>A0A1B8PYK8_MORLA</name>
<organism evidence="1 2">
    <name type="scientific">Moraxella lacunata</name>
    <dbReference type="NCBI Taxonomy" id="477"/>
    <lineage>
        <taxon>Bacteria</taxon>
        <taxon>Pseudomonadati</taxon>
        <taxon>Pseudomonadota</taxon>
        <taxon>Gammaproteobacteria</taxon>
        <taxon>Moraxellales</taxon>
        <taxon>Moraxellaceae</taxon>
        <taxon>Moraxella</taxon>
    </lineage>
</organism>
<dbReference type="OrthoDB" id="5822864at2"/>
<evidence type="ECO:0000313" key="1">
    <source>
        <dbReference type="EMBL" id="OBX61267.1"/>
    </source>
</evidence>
<accession>A0A1B8PYK8</accession>
<gene>
    <name evidence="1" type="ORF">A9309_00495</name>
</gene>
<reference evidence="1 2" key="1">
    <citation type="submission" date="2016-06" db="EMBL/GenBank/DDBJ databases">
        <title>Draft genome of Moraxella lacunata CCUG 57757A.</title>
        <authorList>
            <person name="Salva-Serra F."/>
            <person name="Engstrom-Jakobsson H."/>
            <person name="Thorell K."/>
            <person name="Gonzales-Siles L."/>
            <person name="Karlsson R."/>
            <person name="Boulund F."/>
            <person name="Engstrand L."/>
            <person name="Kristiansson E."/>
            <person name="Moore E."/>
        </authorList>
    </citation>
    <scope>NUCLEOTIDE SEQUENCE [LARGE SCALE GENOMIC DNA]</scope>
    <source>
        <strain evidence="1 2">CCUG 57757A</strain>
    </source>
</reference>
<dbReference type="AlphaFoldDB" id="A0A1B8PYK8"/>
<dbReference type="EMBL" id="LZMS01000072">
    <property type="protein sequence ID" value="OBX61267.1"/>
    <property type="molecule type" value="Genomic_DNA"/>
</dbReference>
<dbReference type="Proteomes" id="UP000092607">
    <property type="component" value="Unassembled WGS sequence"/>
</dbReference>
<proteinExistence type="predicted"/>
<sequence length="436" mass="50047">MKRQLSIFIFAFMLFGCFDNPTTSNNNITPLTEISSPPISNPPPLSQIKKTSIDKQNTPLQQTSPLFKHGFDKDDYPISIREISPTDFEKLTHGNPNFSISFMPLDDLKSVKKLLKGIVDFNSDGSIKRIHFKNGGVIDNPEGRFVAYYAYDDDNKNILVLEGGHSSDISYNLNTGKSTEHVGNPNQASISSPNKQYRLIGHFGGQECSSYFIQKRINGEWVKIIEFNDIFNALIPPDEHSSFGLYYYNGSVFLNESHAYIVKQRTDDNNQEHIRVYEITLKDDPTFKKSDIDIKTQSLSDNTNINIDVNFDNYQDIIPKNGYLNKEQAKFFAGLYPNAQEIYVLGLYHYQKDIKSYVVSMKQNRDLLQTYLINIDKNHHIIDSLLISTYGIREFDFDITAILQKEQIKVVDNNGNEPNEVIYRVDDKGYFYTPRQ</sequence>
<evidence type="ECO:0000313" key="2">
    <source>
        <dbReference type="Proteomes" id="UP000092607"/>
    </source>
</evidence>
<dbReference type="RefSeq" id="WP_065255909.1">
    <property type="nucleotide sequence ID" value="NZ_JARDJM010000054.1"/>
</dbReference>